<accession>A0A7Y0EQ55</accession>
<evidence type="ECO:0000313" key="2">
    <source>
        <dbReference type="EMBL" id="NMM93266.1"/>
    </source>
</evidence>
<comment type="caution">
    <text evidence="2">The sequence shown here is derived from an EMBL/GenBank/DDBJ whole genome shotgun (WGS) entry which is preliminary data.</text>
</comment>
<keyword evidence="3" id="KW-1185">Reference proteome</keyword>
<organism evidence="2 3">
    <name type="scientific">Bifidobacterium oedipodis</name>
    <dbReference type="NCBI Taxonomy" id="2675322"/>
    <lineage>
        <taxon>Bacteria</taxon>
        <taxon>Bacillati</taxon>
        <taxon>Actinomycetota</taxon>
        <taxon>Actinomycetes</taxon>
        <taxon>Bifidobacteriales</taxon>
        <taxon>Bifidobacteriaceae</taxon>
        <taxon>Bifidobacterium</taxon>
    </lineage>
</organism>
<name>A0A7Y0EQ55_9BIFI</name>
<reference evidence="2 3" key="1">
    <citation type="submission" date="2020-02" db="EMBL/GenBank/DDBJ databases">
        <title>Characterization of phylogenetic diversity of novel bifidobacterial species isolated in Czech ZOOs.</title>
        <authorList>
            <person name="Lugli G.A."/>
            <person name="Vera N.B."/>
            <person name="Ventura M."/>
        </authorList>
    </citation>
    <scope>NUCLEOTIDE SEQUENCE [LARGE SCALE GENOMIC DNA]</scope>
    <source>
        <strain evidence="2 3">DSM 109957</strain>
    </source>
</reference>
<feature type="transmembrane region" description="Helical" evidence="1">
    <location>
        <begin position="6"/>
        <end position="31"/>
    </location>
</feature>
<dbReference type="AlphaFoldDB" id="A0A7Y0EQ55"/>
<keyword evidence="1" id="KW-0812">Transmembrane</keyword>
<dbReference type="Proteomes" id="UP000532194">
    <property type="component" value="Unassembled WGS sequence"/>
</dbReference>
<dbReference type="EMBL" id="JAAIII010000001">
    <property type="protein sequence ID" value="NMM93266.1"/>
    <property type="molecule type" value="Genomic_DNA"/>
</dbReference>
<protein>
    <recommendedName>
        <fullName evidence="4">C4-dicarboxylate ABC transporter</fullName>
    </recommendedName>
</protein>
<feature type="transmembrane region" description="Helical" evidence="1">
    <location>
        <begin position="84"/>
        <end position="104"/>
    </location>
</feature>
<evidence type="ECO:0008006" key="4">
    <source>
        <dbReference type="Google" id="ProtNLM"/>
    </source>
</evidence>
<sequence length="123" mass="13767">MIALVPALLWLVAIFWAVLIIGITIQTGHVFTRRSKRPPVKPVAWTMVFMHVASFVMAILPFPVYALVADLMDARARRFYEAQALPAAILVIVLVLGEVAVMYMQARNAMESQMDEKLNNAKP</sequence>
<feature type="transmembrane region" description="Helical" evidence="1">
    <location>
        <begin position="43"/>
        <end position="64"/>
    </location>
</feature>
<evidence type="ECO:0000313" key="3">
    <source>
        <dbReference type="Proteomes" id="UP000532194"/>
    </source>
</evidence>
<gene>
    <name evidence="2" type="ORF">G1C95_0451</name>
</gene>
<keyword evidence="1" id="KW-0472">Membrane</keyword>
<keyword evidence="1" id="KW-1133">Transmembrane helix</keyword>
<evidence type="ECO:0000256" key="1">
    <source>
        <dbReference type="SAM" id="Phobius"/>
    </source>
</evidence>
<proteinExistence type="predicted"/>